<dbReference type="GO" id="GO:0009435">
    <property type="term" value="P:NAD+ biosynthetic process"/>
    <property type="evidence" value="ECO:0007669"/>
    <property type="project" value="UniProtKB-UniRule"/>
</dbReference>
<keyword evidence="6 11" id="KW-0548">Nucleotidyltransferase</keyword>
<comment type="catalytic activity">
    <reaction evidence="10 11">
        <text>nicotinate beta-D-ribonucleotide + ATP + H(+) = deamido-NAD(+) + diphosphate</text>
        <dbReference type="Rhea" id="RHEA:22860"/>
        <dbReference type="ChEBI" id="CHEBI:15378"/>
        <dbReference type="ChEBI" id="CHEBI:30616"/>
        <dbReference type="ChEBI" id="CHEBI:33019"/>
        <dbReference type="ChEBI" id="CHEBI:57502"/>
        <dbReference type="ChEBI" id="CHEBI:58437"/>
        <dbReference type="EC" id="2.7.7.18"/>
    </reaction>
</comment>
<dbReference type="NCBIfam" id="TIGR00482">
    <property type="entry name" value="nicotinate (nicotinamide) nucleotide adenylyltransferase"/>
    <property type="match status" value="1"/>
</dbReference>
<dbReference type="CDD" id="cd02165">
    <property type="entry name" value="NMNAT"/>
    <property type="match status" value="1"/>
</dbReference>
<gene>
    <name evidence="11" type="primary">nadD</name>
    <name evidence="13" type="ORF">BSZ32_16795</name>
</gene>
<dbReference type="Proteomes" id="UP000239907">
    <property type="component" value="Unassembled WGS sequence"/>
</dbReference>
<dbReference type="InterPro" id="IPR005248">
    <property type="entry name" value="NadD/NMNAT"/>
</dbReference>
<keyword evidence="14" id="KW-1185">Reference proteome</keyword>
<evidence type="ECO:0000256" key="11">
    <source>
        <dbReference type="HAMAP-Rule" id="MF_00244"/>
    </source>
</evidence>
<evidence type="ECO:0000256" key="8">
    <source>
        <dbReference type="ARBA" id="ARBA00022840"/>
    </source>
</evidence>
<comment type="caution">
    <text evidence="13">The sequence shown here is derived from an EMBL/GenBank/DDBJ whole genome shotgun (WGS) entry which is preliminary data.</text>
</comment>
<evidence type="ECO:0000256" key="5">
    <source>
        <dbReference type="ARBA" id="ARBA00022679"/>
    </source>
</evidence>
<dbReference type="OrthoDB" id="5295945at2"/>
<dbReference type="NCBIfam" id="TIGR00125">
    <property type="entry name" value="cyt_tran_rel"/>
    <property type="match status" value="1"/>
</dbReference>
<dbReference type="Pfam" id="PF01467">
    <property type="entry name" value="CTP_transf_like"/>
    <property type="match status" value="1"/>
</dbReference>
<evidence type="ECO:0000256" key="2">
    <source>
        <dbReference type="ARBA" id="ARBA00005019"/>
    </source>
</evidence>
<feature type="domain" description="Cytidyltransferase-like" evidence="12">
    <location>
        <begin position="10"/>
        <end position="144"/>
    </location>
</feature>
<protein>
    <recommendedName>
        <fullName evidence="11">Probable nicotinate-nucleotide adenylyltransferase</fullName>
        <ecNumber evidence="11">2.7.7.18</ecNumber>
    </recommendedName>
    <alternativeName>
        <fullName evidence="11">Deamido-NAD(+) diphosphorylase</fullName>
    </alternativeName>
    <alternativeName>
        <fullName evidence="11">Deamido-NAD(+) pyrophosphorylase</fullName>
    </alternativeName>
    <alternativeName>
        <fullName evidence="11">Nicotinate mononucleotide adenylyltransferase</fullName>
        <shortName evidence="11">NaMN adenylyltransferase</shortName>
    </alternativeName>
</protein>
<comment type="function">
    <text evidence="1 11">Catalyzes the reversible adenylation of nicotinate mononucleotide (NaMN) to nicotinic acid adenine dinucleotide (NaAD).</text>
</comment>
<comment type="similarity">
    <text evidence="3 11">Belongs to the NadD family.</text>
</comment>
<evidence type="ECO:0000313" key="14">
    <source>
        <dbReference type="Proteomes" id="UP000239907"/>
    </source>
</evidence>
<dbReference type="EMBL" id="MQWA01000001">
    <property type="protein sequence ID" value="PQJ29977.1"/>
    <property type="molecule type" value="Genomic_DNA"/>
</dbReference>
<keyword evidence="8 11" id="KW-0067">ATP-binding</keyword>
<sequence>MNESQMKICLFGGTFDPIHLGHTFIAHQAVSQLGIDKVIFLPCKQSPHKLEMQSATAEERLKMCQLATSKLPWAEVSDYDLTSPPPSYSWRTAEHFKSLYPNAQLFWLMGTDQWQSISRWDRAHHFANLLRIIVYSRDSEAIPVNEFESTLLNTLQHPAAATVVRQQIAANLTSPWLHPQVASLIKKNQLYLKSPLD</sequence>
<dbReference type="InterPro" id="IPR004821">
    <property type="entry name" value="Cyt_trans-like"/>
</dbReference>
<comment type="pathway">
    <text evidence="2 11">Cofactor biosynthesis; NAD(+) biosynthesis; deamido-NAD(+) from nicotinate D-ribonucleotide: step 1/1.</text>
</comment>
<keyword evidence="7 11" id="KW-0547">Nucleotide-binding</keyword>
<dbReference type="Gene3D" id="3.40.50.620">
    <property type="entry name" value="HUPs"/>
    <property type="match status" value="1"/>
</dbReference>
<evidence type="ECO:0000256" key="4">
    <source>
        <dbReference type="ARBA" id="ARBA00022642"/>
    </source>
</evidence>
<dbReference type="GO" id="GO:0004515">
    <property type="term" value="F:nicotinate-nucleotide adenylyltransferase activity"/>
    <property type="evidence" value="ECO:0007669"/>
    <property type="project" value="UniProtKB-UniRule"/>
</dbReference>
<dbReference type="UniPathway" id="UPA00253">
    <property type="reaction ID" value="UER00332"/>
</dbReference>
<evidence type="ECO:0000256" key="6">
    <source>
        <dbReference type="ARBA" id="ARBA00022695"/>
    </source>
</evidence>
<evidence type="ECO:0000256" key="10">
    <source>
        <dbReference type="ARBA" id="ARBA00048721"/>
    </source>
</evidence>
<evidence type="ECO:0000256" key="3">
    <source>
        <dbReference type="ARBA" id="ARBA00009014"/>
    </source>
</evidence>
<reference evidence="13 14" key="1">
    <citation type="submission" date="2016-12" db="EMBL/GenBank/DDBJ databases">
        <title>Study of bacterial adaptation to deep sea.</title>
        <authorList>
            <person name="Song J."/>
            <person name="Yoshizawa S."/>
            <person name="Kogure K."/>
        </authorList>
    </citation>
    <scope>NUCLEOTIDE SEQUENCE [LARGE SCALE GENOMIC DNA]</scope>
    <source>
        <strain evidence="13 14">SAORIC-165</strain>
    </source>
</reference>
<keyword evidence="9 11" id="KW-0520">NAD</keyword>
<evidence type="ECO:0000256" key="1">
    <source>
        <dbReference type="ARBA" id="ARBA00002324"/>
    </source>
</evidence>
<dbReference type="SUPFAM" id="SSF52374">
    <property type="entry name" value="Nucleotidylyl transferase"/>
    <property type="match status" value="1"/>
</dbReference>
<evidence type="ECO:0000313" key="13">
    <source>
        <dbReference type="EMBL" id="PQJ29977.1"/>
    </source>
</evidence>
<evidence type="ECO:0000256" key="9">
    <source>
        <dbReference type="ARBA" id="ARBA00023027"/>
    </source>
</evidence>
<dbReference type="RefSeq" id="WP_105044490.1">
    <property type="nucleotide sequence ID" value="NZ_MQWA01000001.1"/>
</dbReference>
<dbReference type="PANTHER" id="PTHR39321:SF3">
    <property type="entry name" value="PHOSPHOPANTETHEINE ADENYLYLTRANSFERASE"/>
    <property type="match status" value="1"/>
</dbReference>
<evidence type="ECO:0000259" key="12">
    <source>
        <dbReference type="Pfam" id="PF01467"/>
    </source>
</evidence>
<dbReference type="InterPro" id="IPR014729">
    <property type="entry name" value="Rossmann-like_a/b/a_fold"/>
</dbReference>
<keyword evidence="4 11" id="KW-0662">Pyridine nucleotide biosynthesis</keyword>
<accession>A0A2S7U647</accession>
<name>A0A2S7U647_9BACT</name>
<proteinExistence type="inferred from homology"/>
<evidence type="ECO:0000256" key="7">
    <source>
        <dbReference type="ARBA" id="ARBA00022741"/>
    </source>
</evidence>
<organism evidence="13 14">
    <name type="scientific">Rubritalea profundi</name>
    <dbReference type="NCBI Taxonomy" id="1658618"/>
    <lineage>
        <taxon>Bacteria</taxon>
        <taxon>Pseudomonadati</taxon>
        <taxon>Verrucomicrobiota</taxon>
        <taxon>Verrucomicrobiia</taxon>
        <taxon>Verrucomicrobiales</taxon>
        <taxon>Rubritaleaceae</taxon>
        <taxon>Rubritalea</taxon>
    </lineage>
</organism>
<dbReference type="EC" id="2.7.7.18" evidence="11"/>
<dbReference type="AlphaFoldDB" id="A0A2S7U647"/>
<dbReference type="PANTHER" id="PTHR39321">
    <property type="entry name" value="NICOTINATE-NUCLEOTIDE ADENYLYLTRANSFERASE-RELATED"/>
    <property type="match status" value="1"/>
</dbReference>
<dbReference type="HAMAP" id="MF_00244">
    <property type="entry name" value="NaMN_adenylyltr"/>
    <property type="match status" value="1"/>
</dbReference>
<dbReference type="GO" id="GO:0005524">
    <property type="term" value="F:ATP binding"/>
    <property type="evidence" value="ECO:0007669"/>
    <property type="project" value="UniProtKB-KW"/>
</dbReference>
<keyword evidence="5 11" id="KW-0808">Transferase</keyword>